<organism evidence="2 3">
    <name type="scientific">Mycena pura</name>
    <dbReference type="NCBI Taxonomy" id="153505"/>
    <lineage>
        <taxon>Eukaryota</taxon>
        <taxon>Fungi</taxon>
        <taxon>Dikarya</taxon>
        <taxon>Basidiomycota</taxon>
        <taxon>Agaricomycotina</taxon>
        <taxon>Agaricomycetes</taxon>
        <taxon>Agaricomycetidae</taxon>
        <taxon>Agaricales</taxon>
        <taxon>Marasmiineae</taxon>
        <taxon>Mycenaceae</taxon>
        <taxon>Mycena</taxon>
    </lineage>
</organism>
<dbReference type="Proteomes" id="UP001219525">
    <property type="component" value="Unassembled WGS sequence"/>
</dbReference>
<proteinExistence type="predicted"/>
<dbReference type="EMBL" id="JARJCW010000185">
    <property type="protein sequence ID" value="KAJ7187706.1"/>
    <property type="molecule type" value="Genomic_DNA"/>
</dbReference>
<evidence type="ECO:0000313" key="2">
    <source>
        <dbReference type="EMBL" id="KAJ7187706.1"/>
    </source>
</evidence>
<feature type="region of interest" description="Disordered" evidence="1">
    <location>
        <begin position="142"/>
        <end position="189"/>
    </location>
</feature>
<name>A0AAD6XXA5_9AGAR</name>
<evidence type="ECO:0000313" key="3">
    <source>
        <dbReference type="Proteomes" id="UP001219525"/>
    </source>
</evidence>
<protein>
    <submittedName>
        <fullName evidence="2">Uncharacterized protein</fullName>
    </submittedName>
</protein>
<comment type="caution">
    <text evidence="2">The sequence shown here is derived from an EMBL/GenBank/DDBJ whole genome shotgun (WGS) entry which is preliminary data.</text>
</comment>
<feature type="region of interest" description="Disordered" evidence="1">
    <location>
        <begin position="291"/>
        <end position="310"/>
    </location>
</feature>
<keyword evidence="3" id="KW-1185">Reference proteome</keyword>
<dbReference type="AlphaFoldDB" id="A0AAD6XXA5"/>
<gene>
    <name evidence="2" type="ORF">GGX14DRAFT_408962</name>
</gene>
<reference evidence="2" key="1">
    <citation type="submission" date="2023-03" db="EMBL/GenBank/DDBJ databases">
        <title>Massive genome expansion in bonnet fungi (Mycena s.s.) driven by repeated elements and novel gene families across ecological guilds.</title>
        <authorList>
            <consortium name="Lawrence Berkeley National Laboratory"/>
            <person name="Harder C.B."/>
            <person name="Miyauchi S."/>
            <person name="Viragh M."/>
            <person name="Kuo A."/>
            <person name="Thoen E."/>
            <person name="Andreopoulos B."/>
            <person name="Lu D."/>
            <person name="Skrede I."/>
            <person name="Drula E."/>
            <person name="Henrissat B."/>
            <person name="Morin E."/>
            <person name="Kohler A."/>
            <person name="Barry K."/>
            <person name="LaButti K."/>
            <person name="Morin E."/>
            <person name="Salamov A."/>
            <person name="Lipzen A."/>
            <person name="Mereny Z."/>
            <person name="Hegedus B."/>
            <person name="Baldrian P."/>
            <person name="Stursova M."/>
            <person name="Weitz H."/>
            <person name="Taylor A."/>
            <person name="Grigoriev I.V."/>
            <person name="Nagy L.G."/>
            <person name="Martin F."/>
            <person name="Kauserud H."/>
        </authorList>
    </citation>
    <scope>NUCLEOTIDE SEQUENCE</scope>
    <source>
        <strain evidence="2">9144</strain>
    </source>
</reference>
<accession>A0AAD6XXA5</accession>
<evidence type="ECO:0000256" key="1">
    <source>
        <dbReference type="SAM" id="MobiDB-lite"/>
    </source>
</evidence>
<sequence>MYQSTSVSVPVGQTRARTLPTQNALQVPVERKRRDRKYSGQIMAQEPVWNGENTRRAGPAPRQHIRRTPLAYCTPRQFLTASFQLRFARFSLPASRRPPPATCSSRTCPPHALVPRNTCAADAGVCERQQGLGTCRGIRTREAAGGAGRRSRARSQGQCDDTEHAAARARVRGRKLQGSAPPAFPPRSASSAAAACTARAIAARIPGVQDVRGIRMQLRALPASPPRSASPTAAACTRASVVCHGPSLRVRRSSRSCVGRVRETSRTTRASAAHFRALARDPLRRLLDPRPVRSGVRASPPTRSHHPALSVHGRPTLLRGVTLRIRGRRLPHTARARGHWTPTSQRRSARRCAVHPVARTHARSRGGIAPVVPPQSHEPCISVARPLYDSGGGAGFELHLEMHTVETERNTTHMAGMNQLALCNACRACMRQCDAQFSFVTLQPKPGSRPKWEITPGDCVIKSNQTFVR</sequence>